<keyword evidence="4" id="KW-0732">Signal</keyword>
<dbReference type="SUPFAM" id="SSF49503">
    <property type="entry name" value="Cupredoxins"/>
    <property type="match status" value="3"/>
</dbReference>
<evidence type="ECO:0000256" key="2">
    <source>
        <dbReference type="ARBA" id="ARBA00023008"/>
    </source>
</evidence>
<dbReference type="CDD" id="cd13901">
    <property type="entry name" value="CuRO_3_MaLCC_like"/>
    <property type="match status" value="1"/>
</dbReference>
<evidence type="ECO:0000256" key="3">
    <source>
        <dbReference type="SAM" id="MobiDB-lite"/>
    </source>
</evidence>
<evidence type="ECO:0000259" key="6">
    <source>
        <dbReference type="Pfam" id="PF07731"/>
    </source>
</evidence>
<organism evidence="8 9">
    <name type="scientific">Penicillium chrysogenum</name>
    <name type="common">Penicillium notatum</name>
    <dbReference type="NCBI Taxonomy" id="5076"/>
    <lineage>
        <taxon>Eukaryota</taxon>
        <taxon>Fungi</taxon>
        <taxon>Dikarya</taxon>
        <taxon>Ascomycota</taxon>
        <taxon>Pezizomycotina</taxon>
        <taxon>Eurotiomycetes</taxon>
        <taxon>Eurotiomycetidae</taxon>
        <taxon>Eurotiales</taxon>
        <taxon>Aspergillaceae</taxon>
        <taxon>Penicillium</taxon>
        <taxon>Penicillium chrysogenum species complex</taxon>
    </lineage>
</organism>
<dbReference type="InterPro" id="IPR011707">
    <property type="entry name" value="Cu-oxidase-like_N"/>
</dbReference>
<keyword evidence="9" id="KW-1185">Reference proteome</keyword>
<dbReference type="InterPro" id="IPR011706">
    <property type="entry name" value="Cu-oxidase_C"/>
</dbReference>
<dbReference type="Gene3D" id="2.60.40.420">
    <property type="entry name" value="Cupredoxins - blue copper proteins"/>
    <property type="match status" value="3"/>
</dbReference>
<dbReference type="CDD" id="cd13880">
    <property type="entry name" value="CuRO_2_MaLCC_like"/>
    <property type="match status" value="1"/>
</dbReference>
<gene>
    <name evidence="8" type="ORF">N7505_008173</name>
</gene>
<evidence type="ECO:0000259" key="5">
    <source>
        <dbReference type="Pfam" id="PF00394"/>
    </source>
</evidence>
<dbReference type="InterPro" id="IPR001117">
    <property type="entry name" value="Cu-oxidase_2nd"/>
</dbReference>
<feature type="chain" id="PRO_5046418875" description="Laccase-2" evidence="4">
    <location>
        <begin position="20"/>
        <end position="607"/>
    </location>
</feature>
<sequence length="607" mass="67803">MKLQSLLLLACSLSASVAAISQNPVNSVNIPSQTRHMAMKTKPTTVGTKTKTTTKIKHTKTTTKTNKPTRRPCAGNTPRTRSQWCQFNVDTDYTKIVPNTGVTREYWLNVEELVAAPDGFSRPVMAMNGTIPGPTIFADWGDWVVIHVTNNLHNSQNGTGIHWHGIRQNHTNGNDGVVSITQCPTAPGSTITYKWRAEQYGSSWYHSHIGLQAWEGVFGGIVINGPATANYEVDKGSLFLTDWSHRTVDQLYSEAQTVGPPTLDTGLINGTNVFGNGTNSTGQRFQMKVDQGSSYRLRIVNSAVDTHWKFMIDNHTLIVIAADFVPIRPYTANYIDIGMGQRYDVIVTADQRQISNSFWIRAIPQEACSENANPDNIRGILYYGNRPGTPTTRPYTFPDECIDEPASKIVPRVSKTVSAAEWNNLTDVTLRRNNANLFRWYLNSTTMQVLWEEPTLLQLFNNENTPNFTASSGVIELPRANEWVYLMINTSFPISHPIHLHGHDFFVLAQGSNPWNGSVVTNNPPRRDTAMLNGNGFLLIAFETDNPGAWLMHCHIGWHTDEGFALQFLERESEIEPLIDRKALGDNCASWNAYDRAFDIDQEDSGV</sequence>
<dbReference type="InterPro" id="IPR045087">
    <property type="entry name" value="Cu-oxidase_fam"/>
</dbReference>
<feature type="domain" description="Plastocyanin-like" evidence="7">
    <location>
        <begin position="113"/>
        <end position="226"/>
    </location>
</feature>
<comment type="similarity">
    <text evidence="1">Belongs to the multicopper oxidase family.</text>
</comment>
<dbReference type="CDD" id="cd13854">
    <property type="entry name" value="CuRO_1_MaLCC_like"/>
    <property type="match status" value="1"/>
</dbReference>
<dbReference type="Pfam" id="PF00394">
    <property type="entry name" value="Cu-oxidase"/>
    <property type="match status" value="1"/>
</dbReference>
<name>A0ABQ8WC78_PENCH</name>
<dbReference type="Proteomes" id="UP001220256">
    <property type="component" value="Unassembled WGS sequence"/>
</dbReference>
<feature type="domain" description="Plastocyanin-like" evidence="5">
    <location>
        <begin position="238"/>
        <end position="384"/>
    </location>
</feature>
<protein>
    <recommendedName>
        <fullName evidence="10">Laccase-2</fullName>
    </recommendedName>
</protein>
<feature type="compositionally biased region" description="Basic residues" evidence="3">
    <location>
        <begin position="52"/>
        <end position="61"/>
    </location>
</feature>
<evidence type="ECO:0000256" key="1">
    <source>
        <dbReference type="ARBA" id="ARBA00010609"/>
    </source>
</evidence>
<feature type="domain" description="Plastocyanin-like" evidence="6">
    <location>
        <begin position="451"/>
        <end position="572"/>
    </location>
</feature>
<reference evidence="8 9" key="1">
    <citation type="journal article" date="2023" name="IMA Fungus">
        <title>Comparative genomic study of the Penicillium genus elucidates a diverse pangenome and 15 lateral gene transfer events.</title>
        <authorList>
            <person name="Petersen C."/>
            <person name="Sorensen T."/>
            <person name="Nielsen M.R."/>
            <person name="Sondergaard T.E."/>
            <person name="Sorensen J.L."/>
            <person name="Fitzpatrick D.A."/>
            <person name="Frisvad J.C."/>
            <person name="Nielsen K.L."/>
        </authorList>
    </citation>
    <scope>NUCLEOTIDE SEQUENCE [LARGE SCALE GENOMIC DNA]</scope>
    <source>
        <strain evidence="8 9">IBT 3361</strain>
    </source>
</reference>
<accession>A0ABQ8WC78</accession>
<dbReference type="PANTHER" id="PTHR11709:SF502">
    <property type="entry name" value="MULTICOPPER OXIDASE"/>
    <property type="match status" value="1"/>
</dbReference>
<dbReference type="EMBL" id="JAPVEB010000005">
    <property type="protein sequence ID" value="KAJ5264252.1"/>
    <property type="molecule type" value="Genomic_DNA"/>
</dbReference>
<comment type="caution">
    <text evidence="8">The sequence shown here is derived from an EMBL/GenBank/DDBJ whole genome shotgun (WGS) entry which is preliminary data.</text>
</comment>
<feature type="signal peptide" evidence="4">
    <location>
        <begin position="1"/>
        <end position="19"/>
    </location>
</feature>
<dbReference type="Pfam" id="PF07732">
    <property type="entry name" value="Cu-oxidase_3"/>
    <property type="match status" value="1"/>
</dbReference>
<feature type="compositionally biased region" description="Low complexity" evidence="3">
    <location>
        <begin position="40"/>
        <end position="51"/>
    </location>
</feature>
<dbReference type="InterPro" id="IPR008972">
    <property type="entry name" value="Cupredoxin"/>
</dbReference>
<evidence type="ECO:0008006" key="10">
    <source>
        <dbReference type="Google" id="ProtNLM"/>
    </source>
</evidence>
<evidence type="ECO:0000313" key="8">
    <source>
        <dbReference type="EMBL" id="KAJ5264252.1"/>
    </source>
</evidence>
<dbReference type="Pfam" id="PF07731">
    <property type="entry name" value="Cu-oxidase_2"/>
    <property type="match status" value="1"/>
</dbReference>
<keyword evidence="2" id="KW-0186">Copper</keyword>
<dbReference type="PANTHER" id="PTHR11709">
    <property type="entry name" value="MULTI-COPPER OXIDASE"/>
    <property type="match status" value="1"/>
</dbReference>
<proteinExistence type="inferred from homology"/>
<evidence type="ECO:0000256" key="4">
    <source>
        <dbReference type="SAM" id="SignalP"/>
    </source>
</evidence>
<evidence type="ECO:0000259" key="7">
    <source>
        <dbReference type="Pfam" id="PF07732"/>
    </source>
</evidence>
<feature type="region of interest" description="Disordered" evidence="3">
    <location>
        <begin position="35"/>
        <end position="79"/>
    </location>
</feature>
<evidence type="ECO:0000313" key="9">
    <source>
        <dbReference type="Proteomes" id="UP001220256"/>
    </source>
</evidence>